<protein>
    <submittedName>
        <fullName evidence="1">Protein tyrosine phosphatase</fullName>
    </submittedName>
</protein>
<proteinExistence type="predicted"/>
<accession>A0ACD4NHQ7</accession>
<sequence>MSAILVSPASQVRAVLDARSPGRFVALRSPGATAFHPETIASADQLHLEMNDIAFDRPGLVSPRVEQVEALLALAQGWDRRAPLLVHCYAGISRSTAAALLIAAMLRPEAEERQLAAELRRLSPAATPNPYLVRLGDALLRRSGRLVAAVEEIGRGAEAFEGTPFAWNVS</sequence>
<organism evidence="1 2">
    <name type="scientific">Antarcticirhabdus aurantiaca</name>
    <dbReference type="NCBI Taxonomy" id="2606717"/>
    <lineage>
        <taxon>Bacteria</taxon>
        <taxon>Pseudomonadati</taxon>
        <taxon>Pseudomonadota</taxon>
        <taxon>Alphaproteobacteria</taxon>
        <taxon>Hyphomicrobiales</taxon>
        <taxon>Aurantimonadaceae</taxon>
        <taxon>Antarcticirhabdus</taxon>
    </lineage>
</organism>
<gene>
    <name evidence="1" type="ORF">OXU80_15620</name>
</gene>
<dbReference type="EMBL" id="CP113520">
    <property type="protein sequence ID" value="WAJ26322.1"/>
    <property type="molecule type" value="Genomic_DNA"/>
</dbReference>
<name>A0ACD4NHQ7_9HYPH</name>
<evidence type="ECO:0000313" key="2">
    <source>
        <dbReference type="Proteomes" id="UP001163223"/>
    </source>
</evidence>
<keyword evidence="2" id="KW-1185">Reference proteome</keyword>
<evidence type="ECO:0000313" key="1">
    <source>
        <dbReference type="EMBL" id="WAJ26322.1"/>
    </source>
</evidence>
<dbReference type="Proteomes" id="UP001163223">
    <property type="component" value="Chromosome"/>
</dbReference>
<reference evidence="1" key="1">
    <citation type="submission" date="2022-11" db="EMBL/GenBank/DDBJ databases">
        <title>beta-Carotene-producing bacterium, Jeongeuplla avenae sp. nov., alleviates the salt stress of Arabidopsis seedlings.</title>
        <authorList>
            <person name="Jiang L."/>
            <person name="Lee J."/>
        </authorList>
    </citation>
    <scope>NUCLEOTIDE SEQUENCE</scope>
    <source>
        <strain evidence="1">DY_R2A_6</strain>
    </source>
</reference>